<feature type="transmembrane region" description="Helical" evidence="8">
    <location>
        <begin position="486"/>
        <end position="508"/>
    </location>
</feature>
<keyword evidence="5 8" id="KW-1133">Transmembrane helix</keyword>
<evidence type="ECO:0000256" key="6">
    <source>
        <dbReference type="ARBA" id="ARBA00023136"/>
    </source>
</evidence>
<dbReference type="OMA" id="DPPGCCS"/>
<evidence type="ECO:0000256" key="4">
    <source>
        <dbReference type="ARBA" id="ARBA00022801"/>
    </source>
</evidence>
<organism evidence="10 11">
    <name type="scientific">Crocodylus porosus</name>
    <name type="common">Saltwater crocodile</name>
    <name type="synonym">Estuarine crocodile</name>
    <dbReference type="NCBI Taxonomy" id="8502"/>
    <lineage>
        <taxon>Eukaryota</taxon>
        <taxon>Metazoa</taxon>
        <taxon>Chordata</taxon>
        <taxon>Craniata</taxon>
        <taxon>Vertebrata</taxon>
        <taxon>Euteleostomi</taxon>
        <taxon>Archelosauria</taxon>
        <taxon>Archosauria</taxon>
        <taxon>Crocodylia</taxon>
        <taxon>Longirostres</taxon>
        <taxon>Crocodylidae</taxon>
        <taxon>Crocodylus</taxon>
    </lineage>
</organism>
<proteinExistence type="inferred from homology"/>
<reference evidence="10" key="1">
    <citation type="submission" date="2025-08" db="UniProtKB">
        <authorList>
            <consortium name="Ensembl"/>
        </authorList>
    </citation>
    <scope>IDENTIFICATION</scope>
</reference>
<comment type="similarity">
    <text evidence="2">Belongs to the glycerophosphoryl diester phosphodiesterase family.</text>
</comment>
<feature type="transmembrane region" description="Helical" evidence="8">
    <location>
        <begin position="115"/>
        <end position="134"/>
    </location>
</feature>
<dbReference type="Pfam" id="PF03009">
    <property type="entry name" value="GDPD"/>
    <property type="match status" value="1"/>
</dbReference>
<evidence type="ECO:0000256" key="8">
    <source>
        <dbReference type="SAM" id="Phobius"/>
    </source>
</evidence>
<dbReference type="Gene3D" id="3.20.20.190">
    <property type="entry name" value="Phosphatidylinositol (PI) phosphodiesterase"/>
    <property type="match status" value="1"/>
</dbReference>
<keyword evidence="7" id="KW-0325">Glycoprotein</keyword>
<feature type="transmembrane region" description="Helical" evidence="8">
    <location>
        <begin position="154"/>
        <end position="178"/>
    </location>
</feature>
<feature type="transmembrane region" description="Helical" evidence="8">
    <location>
        <begin position="81"/>
        <end position="103"/>
    </location>
</feature>
<keyword evidence="11" id="KW-1185">Reference proteome</keyword>
<keyword evidence="4" id="KW-0378">Hydrolase</keyword>
<evidence type="ECO:0000313" key="10">
    <source>
        <dbReference type="Ensembl" id="ENSCPRP00005007704.1"/>
    </source>
</evidence>
<dbReference type="GO" id="GO:0008889">
    <property type="term" value="F:glycerophosphodiester phosphodiesterase activity"/>
    <property type="evidence" value="ECO:0007669"/>
    <property type="project" value="TreeGrafter"/>
</dbReference>
<evidence type="ECO:0000256" key="3">
    <source>
        <dbReference type="ARBA" id="ARBA00022692"/>
    </source>
</evidence>
<dbReference type="GO" id="GO:0005886">
    <property type="term" value="C:plasma membrane"/>
    <property type="evidence" value="ECO:0007669"/>
    <property type="project" value="Ensembl"/>
</dbReference>
<dbReference type="GeneTree" id="ENSGT00940000159625"/>
<protein>
    <submittedName>
        <fullName evidence="10">Glycerophosphodiester phosphodiesterase domain containing 2</fullName>
    </submittedName>
</protein>
<dbReference type="GO" id="GO:0045669">
    <property type="term" value="P:positive regulation of osteoblast differentiation"/>
    <property type="evidence" value="ECO:0007669"/>
    <property type="project" value="Ensembl"/>
</dbReference>
<dbReference type="GO" id="GO:0006629">
    <property type="term" value="P:lipid metabolic process"/>
    <property type="evidence" value="ECO:0007669"/>
    <property type="project" value="InterPro"/>
</dbReference>
<evidence type="ECO:0000256" key="5">
    <source>
        <dbReference type="ARBA" id="ARBA00022989"/>
    </source>
</evidence>
<dbReference type="PANTHER" id="PTHR23344:SF1">
    <property type="entry name" value="GLYCEROPHOSPHOINOSITOL INOSITOLPHOSPHODIESTERASE GDPD2"/>
    <property type="match status" value="1"/>
</dbReference>
<dbReference type="GO" id="GO:0030027">
    <property type="term" value="C:lamellipodium"/>
    <property type="evidence" value="ECO:0007669"/>
    <property type="project" value="Ensembl"/>
</dbReference>
<dbReference type="AlphaFoldDB" id="A0A7M4EC60"/>
<dbReference type="PROSITE" id="PS51704">
    <property type="entry name" value="GP_PDE"/>
    <property type="match status" value="1"/>
</dbReference>
<name>A0A7M4EC60_CROPO</name>
<dbReference type="Proteomes" id="UP000594220">
    <property type="component" value="Unplaced"/>
</dbReference>
<dbReference type="GO" id="GO:0007015">
    <property type="term" value="P:actin filament organization"/>
    <property type="evidence" value="ECO:0007669"/>
    <property type="project" value="Ensembl"/>
</dbReference>
<feature type="transmembrane region" description="Helical" evidence="8">
    <location>
        <begin position="39"/>
        <end position="61"/>
    </location>
</feature>
<feature type="transmembrane region" description="Helical" evidence="8">
    <location>
        <begin position="185"/>
        <end position="205"/>
    </location>
</feature>
<evidence type="ECO:0000256" key="2">
    <source>
        <dbReference type="ARBA" id="ARBA00007277"/>
    </source>
</evidence>
<comment type="subcellular location">
    <subcellularLocation>
        <location evidence="1">Membrane</location>
        <topology evidence="1">Multi-pass membrane protein</topology>
    </subcellularLocation>
</comment>
<evidence type="ECO:0000313" key="11">
    <source>
        <dbReference type="Proteomes" id="UP000594220"/>
    </source>
</evidence>
<sequence>MEECPACCQACATCLLCLYSCRWSPDVRGPPALQCDRSWWLLLLAVCLFTLVWLYFAFVLLNDFHNFNEWFFRQTQSWVDWSPILLAASALLLTYSALLLVSLDPLAGTLCPAPSLQILLVLTALLVAVAFAGLDVQWAEEWQSAYVSLQAMGPFLHIGAVAGMTLLAWPVASTFYCSSNTGLRVLLLLGYFGTMAALYLAPLAITSPCLLEESQLPPKPDLFGHRGAPMLAPENTLMSLNKSAQCGVRVFETDVMVSADGVPFLMHDAKLTRTTNVQDKFPDRAAMNATTFNWTELQQLDAGSWFLEVGCPREAAWPLSGEDQRLVEHQKIPSLQQVLGEARQHNLSIMFDLRPENHSDYQHFINATVETILRSGIPPQMILWLPEEFREQVERQAPGFRQIYCRKKLQNETVPLRRVNLPYQDLSMEEIRLYRRDNISVNLYVVNRPWLFSVLWCAGVGSVTTNACQVLKEMNRPLWLLPSNTYLMIWIVVDCVSILLILWAFVLLQ</sequence>
<dbReference type="Ensembl" id="ENSCPRT00005009050.1">
    <property type="protein sequence ID" value="ENSCPRP00005007704.1"/>
    <property type="gene ID" value="ENSCPRG00005005445.1"/>
</dbReference>
<gene>
    <name evidence="10" type="primary">GDPD2</name>
</gene>
<reference evidence="10" key="2">
    <citation type="submission" date="2025-09" db="UniProtKB">
        <authorList>
            <consortium name="Ensembl"/>
        </authorList>
    </citation>
    <scope>IDENTIFICATION</scope>
</reference>
<accession>A0A7M4EC60</accession>
<dbReference type="GO" id="GO:0005884">
    <property type="term" value="C:actin filament"/>
    <property type="evidence" value="ECO:0007669"/>
    <property type="project" value="Ensembl"/>
</dbReference>
<keyword evidence="3 8" id="KW-0812">Transmembrane</keyword>
<keyword evidence="6 8" id="KW-0472">Membrane</keyword>
<evidence type="ECO:0000256" key="1">
    <source>
        <dbReference type="ARBA" id="ARBA00004141"/>
    </source>
</evidence>
<dbReference type="PANTHER" id="PTHR23344">
    <property type="entry name" value="GLYCEROPHOSPHORYL DIESTER PHOSPHODIESTERASE"/>
    <property type="match status" value="1"/>
</dbReference>
<dbReference type="InterPro" id="IPR030395">
    <property type="entry name" value="GP_PDE_dom"/>
</dbReference>
<dbReference type="SUPFAM" id="SSF51695">
    <property type="entry name" value="PLC-like phosphodiesterases"/>
    <property type="match status" value="1"/>
</dbReference>
<feature type="domain" description="GP-PDE" evidence="9">
    <location>
        <begin position="220"/>
        <end position="475"/>
    </location>
</feature>
<dbReference type="InterPro" id="IPR017946">
    <property type="entry name" value="PLC-like_Pdiesterase_TIM-brl"/>
</dbReference>
<evidence type="ECO:0000256" key="7">
    <source>
        <dbReference type="ARBA" id="ARBA00023180"/>
    </source>
</evidence>
<evidence type="ECO:0000259" key="9">
    <source>
        <dbReference type="PROSITE" id="PS51704"/>
    </source>
</evidence>